<dbReference type="CDD" id="cd22268">
    <property type="entry name" value="DPBB_RlpA-like"/>
    <property type="match status" value="1"/>
</dbReference>
<dbReference type="PANTHER" id="PTHR34183:SF1">
    <property type="entry name" value="ENDOLYTIC PEPTIDOGLYCAN TRANSGLYCOSYLASE RLPA"/>
    <property type="match status" value="1"/>
</dbReference>
<evidence type="ECO:0000313" key="2">
    <source>
        <dbReference type="EMBL" id="GEO08523.1"/>
    </source>
</evidence>
<reference evidence="2 3" key="1">
    <citation type="submission" date="2019-07" db="EMBL/GenBank/DDBJ databases">
        <title>Whole genome shotgun sequence of Segetibacter aerophilus NBRC 106135.</title>
        <authorList>
            <person name="Hosoyama A."/>
            <person name="Uohara A."/>
            <person name="Ohji S."/>
            <person name="Ichikawa N."/>
        </authorList>
    </citation>
    <scope>NUCLEOTIDE SEQUENCE [LARGE SCALE GENOMIC DNA]</scope>
    <source>
        <strain evidence="2 3">NBRC 106135</strain>
    </source>
</reference>
<sequence length="122" mass="13401">MLIPVFGMAQESSKNDGKQLNGVATIYAKRFQGLRTATGEVFKHTNLTAASNNFKINTWVKVTNLVNLKSVIVRINDRMHPRMAKMGRVVDLTQAAARLLGGFDGMVKVKVEEIAAILPSDD</sequence>
<gene>
    <name evidence="2" type="ORF">SAE01_10190</name>
</gene>
<dbReference type="Proteomes" id="UP000321513">
    <property type="component" value="Unassembled WGS sequence"/>
</dbReference>
<dbReference type="Gene3D" id="2.40.40.10">
    <property type="entry name" value="RlpA-like domain"/>
    <property type="match status" value="1"/>
</dbReference>
<name>A0A512B9B4_9BACT</name>
<feature type="domain" description="RlpA-like protein double-psi beta-barrel" evidence="1">
    <location>
        <begin position="21"/>
        <end position="110"/>
    </location>
</feature>
<dbReference type="EMBL" id="BJYT01000002">
    <property type="protein sequence ID" value="GEO08523.1"/>
    <property type="molecule type" value="Genomic_DNA"/>
</dbReference>
<dbReference type="PANTHER" id="PTHR34183">
    <property type="entry name" value="ENDOLYTIC PEPTIDOGLYCAN TRANSGLYCOSYLASE RLPA"/>
    <property type="match status" value="1"/>
</dbReference>
<proteinExistence type="predicted"/>
<accession>A0A512B9B4</accession>
<comment type="caution">
    <text evidence="2">The sequence shown here is derived from an EMBL/GenBank/DDBJ whole genome shotgun (WGS) entry which is preliminary data.</text>
</comment>
<evidence type="ECO:0000313" key="3">
    <source>
        <dbReference type="Proteomes" id="UP000321513"/>
    </source>
</evidence>
<dbReference type="AlphaFoldDB" id="A0A512B9B4"/>
<dbReference type="SUPFAM" id="SSF50685">
    <property type="entry name" value="Barwin-like endoglucanases"/>
    <property type="match status" value="1"/>
</dbReference>
<dbReference type="Pfam" id="PF03330">
    <property type="entry name" value="DPBB_1"/>
    <property type="match status" value="1"/>
</dbReference>
<keyword evidence="3" id="KW-1185">Reference proteome</keyword>
<protein>
    <submittedName>
        <fullName evidence="2">RplA family protein</fullName>
    </submittedName>
</protein>
<dbReference type="InterPro" id="IPR009009">
    <property type="entry name" value="RlpA-like_DPBB"/>
</dbReference>
<dbReference type="InterPro" id="IPR036908">
    <property type="entry name" value="RlpA-like_sf"/>
</dbReference>
<evidence type="ECO:0000259" key="1">
    <source>
        <dbReference type="Pfam" id="PF03330"/>
    </source>
</evidence>
<organism evidence="2 3">
    <name type="scientific">Segetibacter aerophilus</name>
    <dbReference type="NCBI Taxonomy" id="670293"/>
    <lineage>
        <taxon>Bacteria</taxon>
        <taxon>Pseudomonadati</taxon>
        <taxon>Bacteroidota</taxon>
        <taxon>Chitinophagia</taxon>
        <taxon>Chitinophagales</taxon>
        <taxon>Chitinophagaceae</taxon>
        <taxon>Segetibacter</taxon>
    </lineage>
</organism>